<dbReference type="Gene3D" id="1.10.8.430">
    <property type="entry name" value="Helical domain of apoptotic protease-activating factors"/>
    <property type="match status" value="1"/>
</dbReference>
<feature type="domain" description="Disease resistance protein winged helix" evidence="3">
    <location>
        <begin position="115"/>
        <end position="181"/>
    </location>
</feature>
<dbReference type="EMBL" id="JASCZI010242366">
    <property type="protein sequence ID" value="MED6210813.1"/>
    <property type="molecule type" value="Genomic_DNA"/>
</dbReference>
<evidence type="ECO:0000313" key="5">
    <source>
        <dbReference type="EMBL" id="MED6210813.1"/>
    </source>
</evidence>
<dbReference type="Gene3D" id="3.80.10.10">
    <property type="entry name" value="Ribonuclease Inhibitor"/>
    <property type="match status" value="2"/>
</dbReference>
<dbReference type="Gene3D" id="1.10.10.10">
    <property type="entry name" value="Winged helix-like DNA-binding domain superfamily/Winged helix DNA-binding domain"/>
    <property type="match status" value="1"/>
</dbReference>
<keyword evidence="6" id="KW-1185">Reference proteome</keyword>
<dbReference type="Proteomes" id="UP001341840">
    <property type="component" value="Unassembled WGS sequence"/>
</dbReference>
<comment type="caution">
    <text evidence="5">The sequence shown here is derived from an EMBL/GenBank/DDBJ whole genome shotgun (WGS) entry which is preliminary data.</text>
</comment>
<dbReference type="SUPFAM" id="SSF52540">
    <property type="entry name" value="P-loop containing nucleoside triphosphate hydrolases"/>
    <property type="match status" value="1"/>
</dbReference>
<keyword evidence="2" id="KW-0611">Plant defense</keyword>
<dbReference type="PANTHER" id="PTHR47186">
    <property type="entry name" value="LEUCINE-RICH REPEAT-CONTAINING PROTEIN 57"/>
    <property type="match status" value="1"/>
</dbReference>
<dbReference type="InterPro" id="IPR036388">
    <property type="entry name" value="WH-like_DNA-bd_sf"/>
</dbReference>
<accession>A0ABU6YPI2</accession>
<dbReference type="Pfam" id="PF25019">
    <property type="entry name" value="LRR_R13L1-DRL21"/>
    <property type="match status" value="1"/>
</dbReference>
<dbReference type="InterPro" id="IPR042197">
    <property type="entry name" value="Apaf_helical"/>
</dbReference>
<dbReference type="PANTHER" id="PTHR47186:SF18">
    <property type="entry name" value="RX N-TERMINAL DOMAIN-CONTAINING PROTEIN"/>
    <property type="match status" value="1"/>
</dbReference>
<gene>
    <name evidence="5" type="ORF">PIB30_067669</name>
</gene>
<name>A0ABU6YPI2_9FABA</name>
<dbReference type="InterPro" id="IPR027417">
    <property type="entry name" value="P-loop_NTPase"/>
</dbReference>
<sequence length="717" mass="81267">MLSVVKAIRTCHLKPLADEDCWTLLFKHAFGVHTCIEQSKMEEIGRKIAEKCSGLPLAAVALGGLLGTKLSADYWNEVLTSNVWHLTVQDVQPALLLSYHFLPASLKQCFAYCAIFPKNSELQKKLFQLWIAQGFVCVSQNEKSIEGIGDEYFDELVARSLIQRSVEGKHFKMHDLVNDLATMVSSPHCKRLEDQKPTKNLNKIRHLSYDKRKFNHFGELDSLDGLNGLRTLVALPLVESYRNNYLANEVLHELLLALKHLRVLSLSNYRNVTDLPNSIGNLKHLRHLNLSSTGIKGLPPSTCELCNLQTLLLSHCRDLIKLPEEMGKLVNLRQLDIDGTKLQEMPLEIAKLENLQILTRFIVSKQHTGIKLAELRKFPHLQGQLCISKLENVLDSSDACQANLKEKKKIEGLSLEWSDPILEVSQQVLLEHLQPSTNLKNLTLKCYGGTSFPNWLGDSSFYNIVCLRMENCCHCSSLPPLGQLHSLKELYIERLTSVKAIGCEFYGSNSPSFQPFPSLETLSFVSMAEWEEWNLIDGITTEFPRLSKLYLHSCPKLKGNLPSNLPCLVRLHVGDCSLIESQFSGKVDGRNIMRPFNLFSEFILQFNYLQELIIDGILSLKSFPNNGLPKVLRTLYLRNCENLEFPTHEFLHSCKALEDLTISNSCCTLTSFPLGSLPVLKRLWLYRCTNLKSISILEEAAARQSLMFLEYLKIVLQ</sequence>
<dbReference type="InterPro" id="IPR058922">
    <property type="entry name" value="WHD_DRP"/>
</dbReference>
<proteinExistence type="predicted"/>
<keyword evidence="1" id="KW-0677">Repeat</keyword>
<evidence type="ECO:0000313" key="6">
    <source>
        <dbReference type="Proteomes" id="UP001341840"/>
    </source>
</evidence>
<dbReference type="InterPro" id="IPR056789">
    <property type="entry name" value="LRR_R13L1-DRL21"/>
</dbReference>
<feature type="domain" description="R13L1/DRL21-like LRR repeat region" evidence="4">
    <location>
        <begin position="372"/>
        <end position="494"/>
    </location>
</feature>
<dbReference type="SUPFAM" id="SSF52058">
    <property type="entry name" value="L domain-like"/>
    <property type="match status" value="2"/>
</dbReference>
<evidence type="ECO:0000256" key="1">
    <source>
        <dbReference type="ARBA" id="ARBA00022737"/>
    </source>
</evidence>
<dbReference type="Pfam" id="PF23559">
    <property type="entry name" value="WHD_DRP"/>
    <property type="match status" value="1"/>
</dbReference>
<protein>
    <recommendedName>
        <fullName evidence="7">NB-ARC domain-containing protein</fullName>
    </recommendedName>
</protein>
<evidence type="ECO:0000259" key="4">
    <source>
        <dbReference type="Pfam" id="PF25019"/>
    </source>
</evidence>
<evidence type="ECO:0008006" key="7">
    <source>
        <dbReference type="Google" id="ProtNLM"/>
    </source>
</evidence>
<organism evidence="5 6">
    <name type="scientific">Stylosanthes scabra</name>
    <dbReference type="NCBI Taxonomy" id="79078"/>
    <lineage>
        <taxon>Eukaryota</taxon>
        <taxon>Viridiplantae</taxon>
        <taxon>Streptophyta</taxon>
        <taxon>Embryophyta</taxon>
        <taxon>Tracheophyta</taxon>
        <taxon>Spermatophyta</taxon>
        <taxon>Magnoliopsida</taxon>
        <taxon>eudicotyledons</taxon>
        <taxon>Gunneridae</taxon>
        <taxon>Pentapetalae</taxon>
        <taxon>rosids</taxon>
        <taxon>fabids</taxon>
        <taxon>Fabales</taxon>
        <taxon>Fabaceae</taxon>
        <taxon>Papilionoideae</taxon>
        <taxon>50 kb inversion clade</taxon>
        <taxon>dalbergioids sensu lato</taxon>
        <taxon>Dalbergieae</taxon>
        <taxon>Pterocarpus clade</taxon>
        <taxon>Stylosanthes</taxon>
    </lineage>
</organism>
<reference evidence="5 6" key="1">
    <citation type="journal article" date="2023" name="Plants (Basel)">
        <title>Bridging the Gap: Combining Genomics and Transcriptomics Approaches to Understand Stylosanthes scabra, an Orphan Legume from the Brazilian Caatinga.</title>
        <authorList>
            <person name="Ferreira-Neto J.R.C."/>
            <person name="da Silva M.D."/>
            <person name="Binneck E."/>
            <person name="de Melo N.F."/>
            <person name="da Silva R.H."/>
            <person name="de Melo A.L.T.M."/>
            <person name="Pandolfi V."/>
            <person name="Bustamante F.O."/>
            <person name="Brasileiro-Vidal A.C."/>
            <person name="Benko-Iseppon A.M."/>
        </authorList>
    </citation>
    <scope>NUCLEOTIDE SEQUENCE [LARGE SCALE GENOMIC DNA]</scope>
    <source>
        <tissue evidence="5">Leaves</tissue>
    </source>
</reference>
<evidence type="ECO:0000259" key="3">
    <source>
        <dbReference type="Pfam" id="PF23559"/>
    </source>
</evidence>
<dbReference type="InterPro" id="IPR032675">
    <property type="entry name" value="LRR_dom_sf"/>
</dbReference>
<evidence type="ECO:0000256" key="2">
    <source>
        <dbReference type="ARBA" id="ARBA00022821"/>
    </source>
</evidence>